<dbReference type="EMBL" id="BHVY01000009">
    <property type="protein sequence ID" value="GIJ92420.1"/>
    <property type="molecule type" value="Genomic_DNA"/>
</dbReference>
<feature type="region of interest" description="Disordered" evidence="1">
    <location>
        <begin position="331"/>
        <end position="351"/>
    </location>
</feature>
<evidence type="ECO:0000313" key="2">
    <source>
        <dbReference type="EMBL" id="GIJ92420.1"/>
    </source>
</evidence>
<gene>
    <name evidence="2" type="ORF">Asppvi_011402</name>
</gene>
<dbReference type="SUPFAM" id="SSF53474">
    <property type="entry name" value="alpha/beta-Hydrolases"/>
    <property type="match status" value="1"/>
</dbReference>
<evidence type="ECO:0008006" key="4">
    <source>
        <dbReference type="Google" id="ProtNLM"/>
    </source>
</evidence>
<comment type="caution">
    <text evidence="2">The sequence shown here is derived from an EMBL/GenBank/DDBJ whole genome shotgun (WGS) entry which is preliminary data.</text>
</comment>
<dbReference type="Proteomes" id="UP001043456">
    <property type="component" value="Unassembled WGS sequence"/>
</dbReference>
<organism evidence="2 3">
    <name type="scientific">Aspergillus pseudoviridinutans</name>
    <dbReference type="NCBI Taxonomy" id="1517512"/>
    <lineage>
        <taxon>Eukaryota</taxon>
        <taxon>Fungi</taxon>
        <taxon>Dikarya</taxon>
        <taxon>Ascomycota</taxon>
        <taxon>Pezizomycotina</taxon>
        <taxon>Eurotiomycetes</taxon>
        <taxon>Eurotiomycetidae</taxon>
        <taxon>Eurotiales</taxon>
        <taxon>Aspergillaceae</taxon>
        <taxon>Aspergillus</taxon>
        <taxon>Aspergillus subgen. Fumigati</taxon>
    </lineage>
</organism>
<dbReference type="RefSeq" id="XP_043163166.1">
    <property type="nucleotide sequence ID" value="XM_043307231.1"/>
</dbReference>
<proteinExistence type="predicted"/>
<accession>A0A9P3BJG7</accession>
<dbReference type="PANTHER" id="PTHR47842:SF3">
    <property type="entry name" value="DUF676 DOMAIN-CONTAINING PROTEIN"/>
    <property type="match status" value="1"/>
</dbReference>
<dbReference type="InterPro" id="IPR029058">
    <property type="entry name" value="AB_hydrolase_fold"/>
</dbReference>
<feature type="region of interest" description="Disordered" evidence="1">
    <location>
        <begin position="365"/>
        <end position="390"/>
    </location>
</feature>
<dbReference type="AlphaFoldDB" id="A0A9P3BJG7"/>
<reference evidence="2 3" key="1">
    <citation type="submission" date="2018-10" db="EMBL/GenBank/DDBJ databases">
        <title>Pan-genome distribution and transcriptional activeness of fungal secondary metabolism genes in Aspergillus section Fumigati.</title>
        <authorList>
            <person name="Takahashi H."/>
            <person name="Umemura M."/>
            <person name="Ninomiya A."/>
            <person name="Kusuya Y."/>
            <person name="Urayama S."/>
            <person name="Shimizu M."/>
            <person name="Watanabe A."/>
            <person name="Kamei K."/>
            <person name="Yaguchi T."/>
            <person name="Hagiwara D."/>
        </authorList>
    </citation>
    <scope>NUCLEOTIDE SEQUENCE [LARGE SCALE GENOMIC DNA]</scope>
    <source>
        <strain evidence="2 3">IFM 55266</strain>
    </source>
</reference>
<dbReference type="PANTHER" id="PTHR47842">
    <property type="entry name" value="EXPRESSED PROTEIN"/>
    <property type="match status" value="1"/>
</dbReference>
<keyword evidence="3" id="KW-1185">Reference proteome</keyword>
<feature type="compositionally biased region" description="Basic and acidic residues" evidence="1">
    <location>
        <begin position="377"/>
        <end position="388"/>
    </location>
</feature>
<protein>
    <recommendedName>
        <fullName evidence="4">DUF676 domain-containing protein</fullName>
    </recommendedName>
</protein>
<dbReference type="Gene3D" id="3.40.50.1820">
    <property type="entry name" value="alpha/beta hydrolase"/>
    <property type="match status" value="1"/>
</dbReference>
<evidence type="ECO:0000313" key="3">
    <source>
        <dbReference type="Proteomes" id="UP001043456"/>
    </source>
</evidence>
<evidence type="ECO:0000256" key="1">
    <source>
        <dbReference type="SAM" id="MobiDB-lite"/>
    </source>
</evidence>
<sequence>MHSSDNYIPESSLKDHTSEGLIWKAGCDVPGEGSPYHSELPRAEGKRRLLLIYIHGFLGSEDSFHNFPRNVHNLLTASLAETHIVYTKIYPRYKTRGPLHIARDNISRWLSPHEASDLDVILLGHSLGGLVAAEVALMASSSTTSHIVGRNLNHRVIGLVNFDAPFLGLHPCVLRTGIGRLFSRKADTNNQGKETTQDDTLSLNDNDPNFNPTWTNDVNKPRWKGWNGALHFVAKHSHHLSRSALQYVFSYYDHAGCLNNYLGLLKRHKRLCRLEAVDESSGSSGRRVRFVNYYTTAYRTSEKLDRYDDTKTISCQDKQLPAHEVTELHEEHIPSHLSTSDQPKKGPEDSSSYSFLDRFARVDSQNPSANRCNSDPLENKNNDSDSRPLGRKFCYVPKEARRKQLWVPLYMEEMDEINAHQSMFLPLGMYYDQLVGDTAARIESWLGHV</sequence>
<name>A0A9P3BJG7_9EURO</name>
<dbReference type="GeneID" id="67010011"/>
<dbReference type="OrthoDB" id="3248508at2759"/>